<evidence type="ECO:0000256" key="1">
    <source>
        <dbReference type="ARBA" id="ARBA00004236"/>
    </source>
</evidence>
<proteinExistence type="inferred from homology"/>
<evidence type="ECO:0000256" key="7">
    <source>
        <dbReference type="ARBA" id="ARBA00022737"/>
    </source>
</evidence>
<keyword evidence="3" id="KW-1003">Cell membrane</keyword>
<dbReference type="EMBL" id="JAJSOW010000107">
    <property type="protein sequence ID" value="KAI9157857.1"/>
    <property type="molecule type" value="Genomic_DNA"/>
</dbReference>
<dbReference type="Pfam" id="PF13855">
    <property type="entry name" value="LRR_8"/>
    <property type="match status" value="3"/>
</dbReference>
<dbReference type="InterPro" id="IPR032675">
    <property type="entry name" value="LRR_dom_sf"/>
</dbReference>
<keyword evidence="7" id="KW-0677">Repeat</keyword>
<dbReference type="FunFam" id="3.80.10.10:FF:000095">
    <property type="entry name" value="LRR receptor-like serine/threonine-protein kinase GSO1"/>
    <property type="match status" value="1"/>
</dbReference>
<gene>
    <name evidence="14" type="ORF">LWI28_029147</name>
</gene>
<keyword evidence="5 13" id="KW-0812">Transmembrane</keyword>
<organism evidence="14 15">
    <name type="scientific">Acer negundo</name>
    <name type="common">Box elder</name>
    <dbReference type="NCBI Taxonomy" id="4023"/>
    <lineage>
        <taxon>Eukaryota</taxon>
        <taxon>Viridiplantae</taxon>
        <taxon>Streptophyta</taxon>
        <taxon>Embryophyta</taxon>
        <taxon>Tracheophyta</taxon>
        <taxon>Spermatophyta</taxon>
        <taxon>Magnoliopsida</taxon>
        <taxon>eudicotyledons</taxon>
        <taxon>Gunneridae</taxon>
        <taxon>Pentapetalae</taxon>
        <taxon>rosids</taxon>
        <taxon>malvids</taxon>
        <taxon>Sapindales</taxon>
        <taxon>Sapindaceae</taxon>
        <taxon>Hippocastanoideae</taxon>
        <taxon>Acereae</taxon>
        <taxon>Acer</taxon>
    </lineage>
</organism>
<dbReference type="GO" id="GO:0009791">
    <property type="term" value="P:post-embryonic development"/>
    <property type="evidence" value="ECO:0007669"/>
    <property type="project" value="UniProtKB-ARBA"/>
</dbReference>
<dbReference type="PANTHER" id="PTHR48062">
    <property type="entry name" value="RECEPTOR-LIKE PROTEIN 14"/>
    <property type="match status" value="1"/>
</dbReference>
<evidence type="ECO:0000313" key="15">
    <source>
        <dbReference type="Proteomes" id="UP001064489"/>
    </source>
</evidence>
<evidence type="ECO:0000256" key="3">
    <source>
        <dbReference type="ARBA" id="ARBA00022475"/>
    </source>
</evidence>
<keyword evidence="15" id="KW-1185">Reference proteome</keyword>
<dbReference type="PANTHER" id="PTHR48062:SF52">
    <property type="entry name" value="RECEPTOR-LIKE PROTEIN 8-RELATED"/>
    <property type="match status" value="1"/>
</dbReference>
<comment type="similarity">
    <text evidence="2">Belongs to the RLP family.</text>
</comment>
<evidence type="ECO:0000313" key="14">
    <source>
        <dbReference type="EMBL" id="KAI9157857.1"/>
    </source>
</evidence>
<keyword evidence="9 13" id="KW-0472">Membrane</keyword>
<dbReference type="Proteomes" id="UP001064489">
    <property type="component" value="Chromosome 12"/>
</dbReference>
<reference evidence="14" key="1">
    <citation type="journal article" date="2022" name="Plant J.">
        <title>Strategies of tolerance reflected in two North American maple genomes.</title>
        <authorList>
            <person name="McEvoy S.L."/>
            <person name="Sezen U.U."/>
            <person name="Trouern-Trend A."/>
            <person name="McMahon S.M."/>
            <person name="Schaberg P.G."/>
            <person name="Yang J."/>
            <person name="Wegrzyn J.L."/>
            <person name="Swenson N.G."/>
        </authorList>
    </citation>
    <scope>NUCLEOTIDE SEQUENCE</scope>
    <source>
        <strain evidence="14">91603</strain>
    </source>
</reference>
<evidence type="ECO:0000256" key="4">
    <source>
        <dbReference type="ARBA" id="ARBA00022614"/>
    </source>
</evidence>
<evidence type="ECO:0000256" key="13">
    <source>
        <dbReference type="SAM" id="Phobius"/>
    </source>
</evidence>
<reference evidence="14" key="2">
    <citation type="submission" date="2023-02" db="EMBL/GenBank/DDBJ databases">
        <authorList>
            <person name="Swenson N.G."/>
            <person name="Wegrzyn J.L."/>
            <person name="Mcevoy S.L."/>
        </authorList>
    </citation>
    <scope>NUCLEOTIDE SEQUENCE</scope>
    <source>
        <strain evidence="14">91603</strain>
        <tissue evidence="14">Leaf</tissue>
    </source>
</reference>
<feature type="transmembrane region" description="Helical" evidence="13">
    <location>
        <begin position="436"/>
        <end position="457"/>
    </location>
</feature>
<keyword evidence="6" id="KW-0732">Signal</keyword>
<protein>
    <submittedName>
        <fullName evidence="14">Uncharacterized protein</fullName>
    </submittedName>
</protein>
<dbReference type="FunFam" id="3.80.10.10:FF:000213">
    <property type="entry name" value="Tyrosine-sulfated glycopeptide receptor 1"/>
    <property type="match status" value="1"/>
</dbReference>
<dbReference type="SMART" id="SM00369">
    <property type="entry name" value="LRR_TYP"/>
    <property type="match status" value="7"/>
</dbReference>
<dbReference type="InterPro" id="IPR003591">
    <property type="entry name" value="Leu-rich_rpt_typical-subtyp"/>
</dbReference>
<keyword evidence="11" id="KW-0325">Glycoprotein</keyword>
<name>A0AAD5ICD6_ACENE</name>
<dbReference type="Gene3D" id="3.80.10.10">
    <property type="entry name" value="Ribonuclease Inhibitor"/>
    <property type="match status" value="3"/>
</dbReference>
<dbReference type="FunFam" id="3.80.10.10:FF:000233">
    <property type="entry name" value="Leucine-rich repeat receptor-like protein kinase TDR"/>
    <property type="match status" value="1"/>
</dbReference>
<keyword evidence="4" id="KW-0433">Leucine-rich repeat</keyword>
<evidence type="ECO:0000256" key="10">
    <source>
        <dbReference type="ARBA" id="ARBA00023170"/>
    </source>
</evidence>
<sequence length="972" mass="108039">MGEMKSLIELDLSSNYFSGELPKAFVSGCPSLEMLKLSNNKFHGEIFPQFMNMTQLTWLQLDNNKFSGKIQNGPSKVRLLEVIDLSSNCFSGEIPHWFGNFSNLGILLMSNNILEGGVPVQLSNSYYLDISENRLSGSILASSFNLSRVQDLYMQKNAFNGSIPNAFFRSSTLVVLDLRDNKLSGSIPNQIDNQVGHIPNLHFLLLGGNHLEGHIPLELCKLRKIRILDLSRNRLTGSVPSCFSNMPLWTVKDGYGDDGFSLGFGFSNAEINLQVGFVTKNRNESYEGSILSYMLGIDLSSNELTGDIPTDIGNLQQIKAMNLSRNLLSGTIPESFSNLTNIESLDLSQNKLSGRVPPQLSQLNSLGTFNVSFNNLSGPVPDKGQFGTFVESSYEGNPGLCGLQIKRSCGGNEPATPSGAREEEEEDESAIDMVSFYWSLFAAYVTTIMAFILILWLNSDWRLANLRNLKFLDLSGNGMNGSLQELGLFLFSSIANLSKLEIFQLSTKYSTLQVLETENFLRPPKSQLKVLSLSECDLHGIPSFLMYQHNLEFIDLSHNKLVGMFPSWLLQNNTRIQGMYLINNSLSGILQLPNSTHDLLDLRISYNNLNGQLSMNIGVILPRLVNLDLSKNSFEGYIPSSMGEMKSLYILDLSSNKFLGELPKAFVSGCSSLEFLKLSNNKFHGEIFPQYMNMTRLQVLNLDNNQFGGKIKDGLWNARSLWVLDLSNNSFSGQIPDWIGNFSNLNAIVLSNNLLEGGVPVQLSNLGELSILDISENRLSGSMASSFNFSSMLKLCMQKNALNGSIPNAFLITTGFLSILDLRDNEFSGSIPIQIDKDPKGPKVSNLGVLLLGGNYLEGIIPHELCKFKYLGILDLSRNKLNGTIPSCFTNISNWVGEWVEKWYRIPPAFRWGVTGKDYSFASYNFTFAFELVDPNVVSTQETEIGFVSKNRYESYKGSILNYMLGIDLSSN</sequence>
<dbReference type="GO" id="GO:0005886">
    <property type="term" value="C:plasma membrane"/>
    <property type="evidence" value="ECO:0007669"/>
    <property type="project" value="UniProtKB-SubCell"/>
</dbReference>
<keyword evidence="10" id="KW-0675">Receptor</keyword>
<keyword evidence="8 13" id="KW-1133">Transmembrane helix</keyword>
<dbReference type="SUPFAM" id="SSF52058">
    <property type="entry name" value="L domain-like"/>
    <property type="match status" value="2"/>
</dbReference>
<dbReference type="InterPro" id="IPR051502">
    <property type="entry name" value="RLP_Defense_Trigger"/>
</dbReference>
<evidence type="ECO:0000256" key="2">
    <source>
        <dbReference type="ARBA" id="ARBA00009592"/>
    </source>
</evidence>
<dbReference type="SUPFAM" id="SSF52047">
    <property type="entry name" value="RNI-like"/>
    <property type="match status" value="1"/>
</dbReference>
<comment type="caution">
    <text evidence="14">The sequence shown here is derived from an EMBL/GenBank/DDBJ whole genome shotgun (WGS) entry which is preliminary data.</text>
</comment>
<evidence type="ECO:0000256" key="9">
    <source>
        <dbReference type="ARBA" id="ARBA00023136"/>
    </source>
</evidence>
<dbReference type="AlphaFoldDB" id="A0AAD5ICD6"/>
<accession>A0AAD5ICD6</accession>
<evidence type="ECO:0000256" key="12">
    <source>
        <dbReference type="ARBA" id="ARBA00037847"/>
    </source>
</evidence>
<evidence type="ECO:0000256" key="5">
    <source>
        <dbReference type="ARBA" id="ARBA00022692"/>
    </source>
</evidence>
<evidence type="ECO:0000256" key="6">
    <source>
        <dbReference type="ARBA" id="ARBA00022729"/>
    </source>
</evidence>
<comment type="subcellular location">
    <subcellularLocation>
        <location evidence="1">Cell membrane</location>
    </subcellularLocation>
    <subcellularLocation>
        <location evidence="12">Endomembrane system</location>
        <topology evidence="12">Single-pass membrane protein</topology>
    </subcellularLocation>
</comment>
<evidence type="ECO:0000256" key="11">
    <source>
        <dbReference type="ARBA" id="ARBA00023180"/>
    </source>
</evidence>
<dbReference type="PRINTS" id="PR00019">
    <property type="entry name" value="LEURICHRPT"/>
</dbReference>
<evidence type="ECO:0000256" key="8">
    <source>
        <dbReference type="ARBA" id="ARBA00022989"/>
    </source>
</evidence>
<dbReference type="InterPro" id="IPR001611">
    <property type="entry name" value="Leu-rich_rpt"/>
</dbReference>
<dbReference type="Pfam" id="PF00560">
    <property type="entry name" value="LRR_1"/>
    <property type="match status" value="8"/>
</dbReference>